<name>A0A7T5EJD6_9BACL</name>
<evidence type="ECO:0000313" key="5">
    <source>
        <dbReference type="EMBL" id="QUO40784.1"/>
    </source>
</evidence>
<organism evidence="4 6">
    <name type="scientific">Brevibacillus composti</name>
    <dbReference type="NCBI Taxonomy" id="2796470"/>
    <lineage>
        <taxon>Bacteria</taxon>
        <taxon>Bacillati</taxon>
        <taxon>Bacillota</taxon>
        <taxon>Bacilli</taxon>
        <taxon>Bacillales</taxon>
        <taxon>Paenibacillaceae</taxon>
        <taxon>Brevibacillus</taxon>
    </lineage>
</organism>
<dbReference type="EMBL" id="CP066308">
    <property type="protein sequence ID" value="QQE73701.1"/>
    <property type="molecule type" value="Genomic_DNA"/>
</dbReference>
<protein>
    <submittedName>
        <fullName evidence="4">Helix-turn-helix transcriptional regulator</fullName>
    </submittedName>
</protein>
<dbReference type="RefSeq" id="WP_198827303.1">
    <property type="nucleotide sequence ID" value="NZ_CP066308.1"/>
</dbReference>
<evidence type="ECO:0000313" key="6">
    <source>
        <dbReference type="Proteomes" id="UP000595847"/>
    </source>
</evidence>
<dbReference type="KEGG" id="bcop:JD108_17715"/>
<gene>
    <name evidence="4" type="ORF">JD108_17715</name>
    <name evidence="5" type="ORF">KDJ56_17655</name>
</gene>
<evidence type="ECO:0000259" key="3">
    <source>
        <dbReference type="PROSITE" id="PS50943"/>
    </source>
</evidence>
<evidence type="ECO:0000256" key="1">
    <source>
        <dbReference type="ARBA" id="ARBA00023125"/>
    </source>
</evidence>
<dbReference type="PROSITE" id="PS50943">
    <property type="entry name" value="HTH_CROC1"/>
    <property type="match status" value="1"/>
</dbReference>
<evidence type="ECO:0000313" key="4">
    <source>
        <dbReference type="EMBL" id="QQE73701.1"/>
    </source>
</evidence>
<accession>A0A7T5EJD6</accession>
<evidence type="ECO:0000256" key="2">
    <source>
        <dbReference type="SAM" id="MobiDB-lite"/>
    </source>
</evidence>
<keyword evidence="7" id="KW-1185">Reference proteome</keyword>
<dbReference type="SUPFAM" id="SSF47413">
    <property type="entry name" value="lambda repressor-like DNA-binding domains"/>
    <property type="match status" value="1"/>
</dbReference>
<dbReference type="CDD" id="cd00093">
    <property type="entry name" value="HTH_XRE"/>
    <property type="match status" value="1"/>
</dbReference>
<feature type="region of interest" description="Disordered" evidence="2">
    <location>
        <begin position="129"/>
        <end position="149"/>
    </location>
</feature>
<keyword evidence="1" id="KW-0238">DNA-binding</keyword>
<reference evidence="5" key="2">
    <citation type="submission" date="2021-04" db="EMBL/GenBank/DDBJ databases">
        <title>Brevibacillus composti FJAT-54423, complete genome.</title>
        <authorList>
            <person name="Tang R."/>
        </authorList>
    </citation>
    <scope>NUCLEOTIDE SEQUENCE</scope>
    <source>
        <strain evidence="5">FJAT-54424</strain>
    </source>
</reference>
<dbReference type="SMART" id="SM00530">
    <property type="entry name" value="HTH_XRE"/>
    <property type="match status" value="1"/>
</dbReference>
<dbReference type="Proteomes" id="UP000595847">
    <property type="component" value="Chromosome"/>
</dbReference>
<evidence type="ECO:0000313" key="7">
    <source>
        <dbReference type="Proteomes" id="UP000677234"/>
    </source>
</evidence>
<dbReference type="EMBL" id="CP073708">
    <property type="protein sequence ID" value="QUO40784.1"/>
    <property type="molecule type" value="Genomic_DNA"/>
</dbReference>
<dbReference type="Pfam" id="PF01381">
    <property type="entry name" value="HTH_3"/>
    <property type="match status" value="1"/>
</dbReference>
<dbReference type="InterPro" id="IPR010982">
    <property type="entry name" value="Lambda_DNA-bd_dom_sf"/>
</dbReference>
<dbReference type="GO" id="GO:0003677">
    <property type="term" value="F:DNA binding"/>
    <property type="evidence" value="ECO:0007669"/>
    <property type="project" value="UniProtKB-KW"/>
</dbReference>
<dbReference type="InterPro" id="IPR001387">
    <property type="entry name" value="Cro/C1-type_HTH"/>
</dbReference>
<dbReference type="Proteomes" id="UP000677234">
    <property type="component" value="Chromosome"/>
</dbReference>
<dbReference type="PANTHER" id="PTHR46558:SF11">
    <property type="entry name" value="HTH-TYPE TRANSCRIPTIONAL REGULATOR XRE"/>
    <property type="match status" value="1"/>
</dbReference>
<feature type="domain" description="HTH cro/C1-type" evidence="3">
    <location>
        <begin position="6"/>
        <end position="60"/>
    </location>
</feature>
<sequence length="149" mass="17281">MISQRLRTARRAKGLTQEELAEKVRTTKGTISNYENNHSSPPNDMLMQLADVLQVSTDWLLGRVDDALELAPAGGQPHQRSLDDLLQEKIDDPDDYYFLDGYLEATEDEKKEIRRYWYELKKQMRVHQVNESRPPSLYAITEKGKKTTK</sequence>
<dbReference type="PANTHER" id="PTHR46558">
    <property type="entry name" value="TRACRIPTIONAL REGULATORY PROTEIN-RELATED-RELATED"/>
    <property type="match status" value="1"/>
</dbReference>
<reference evidence="4 6" key="1">
    <citation type="submission" date="2020-12" db="EMBL/GenBank/DDBJ databases">
        <title>strain FJAT-54423T represents a novel species of the genus Brevibacillus.</title>
        <authorList>
            <person name="Tang R."/>
        </authorList>
    </citation>
    <scope>NUCLEOTIDE SEQUENCE [LARGE SCALE GENOMIC DNA]</scope>
    <source>
        <strain evidence="4 6">FJAT-54423</strain>
    </source>
</reference>
<dbReference type="Gene3D" id="1.10.260.40">
    <property type="entry name" value="lambda repressor-like DNA-binding domains"/>
    <property type="match status" value="1"/>
</dbReference>
<dbReference type="AlphaFoldDB" id="A0A7T5EJD6"/>
<proteinExistence type="predicted"/>